<dbReference type="InterPro" id="IPR000235">
    <property type="entry name" value="Ribosomal_uS7"/>
</dbReference>
<keyword evidence="4" id="KW-0496">Mitochondrion</keyword>
<evidence type="ECO:0000256" key="7">
    <source>
        <dbReference type="ARBA" id="ARBA00039306"/>
    </source>
</evidence>
<feature type="region of interest" description="Disordered" evidence="8">
    <location>
        <begin position="151"/>
        <end position="177"/>
    </location>
</feature>
<evidence type="ECO:0000256" key="5">
    <source>
        <dbReference type="ARBA" id="ARBA00023274"/>
    </source>
</evidence>
<comment type="caution">
    <text evidence="10">The sequence shown here is derived from an EMBL/GenBank/DDBJ whole genome shotgun (WGS) entry which is preliminary data.</text>
</comment>
<keyword evidence="5" id="KW-0687">Ribonucleoprotein</keyword>
<dbReference type="FunFam" id="1.10.455.10:FF:000006">
    <property type="entry name" value="37S ribosomal protein S7, mitochondrial"/>
    <property type="match status" value="1"/>
</dbReference>
<reference evidence="10" key="1">
    <citation type="submission" date="2022-10" db="EMBL/GenBank/DDBJ databases">
        <title>Determination and structural analysis of whole genome sequence of Sarocladium strictum F4-1.</title>
        <authorList>
            <person name="Hu L."/>
            <person name="Jiang Y."/>
        </authorList>
    </citation>
    <scope>NUCLEOTIDE SEQUENCE</scope>
    <source>
        <strain evidence="10">F4-1</strain>
    </source>
</reference>
<comment type="similarity">
    <text evidence="2">Belongs to the universal ribosomal protein uS7 family.</text>
</comment>
<dbReference type="GO" id="GO:0006412">
    <property type="term" value="P:translation"/>
    <property type="evidence" value="ECO:0007669"/>
    <property type="project" value="InterPro"/>
</dbReference>
<evidence type="ECO:0000256" key="6">
    <source>
        <dbReference type="ARBA" id="ARBA00037226"/>
    </source>
</evidence>
<feature type="region of interest" description="Disordered" evidence="8">
    <location>
        <begin position="84"/>
        <end position="129"/>
    </location>
</feature>
<name>A0AA39L5D2_SARSR</name>
<evidence type="ECO:0000256" key="3">
    <source>
        <dbReference type="ARBA" id="ARBA00022980"/>
    </source>
</evidence>
<accession>A0AA39L5D2</accession>
<comment type="function">
    <text evidence="6">Component of the mitochondrial ribosome (mitoribosome), a dedicated translation machinery responsible for the synthesis of mitochondrial genome-encoded proteins, including at least some of the essential transmembrane subunits of the mitochondrial respiratory chain. The mitoribosomes are attached to the mitochondrial inner membrane and translation products are cotranslationally integrated into the membrane.</text>
</comment>
<organism evidence="10 11">
    <name type="scientific">Sarocladium strictum</name>
    <name type="common">Black bundle disease fungus</name>
    <name type="synonym">Acremonium strictum</name>
    <dbReference type="NCBI Taxonomy" id="5046"/>
    <lineage>
        <taxon>Eukaryota</taxon>
        <taxon>Fungi</taxon>
        <taxon>Dikarya</taxon>
        <taxon>Ascomycota</taxon>
        <taxon>Pezizomycotina</taxon>
        <taxon>Sordariomycetes</taxon>
        <taxon>Hypocreomycetidae</taxon>
        <taxon>Hypocreales</taxon>
        <taxon>Sarocladiaceae</taxon>
        <taxon>Sarocladium</taxon>
    </lineage>
</organism>
<dbReference type="InterPro" id="IPR036823">
    <property type="entry name" value="Ribosomal_uS7_dom_sf"/>
</dbReference>
<evidence type="ECO:0000256" key="4">
    <source>
        <dbReference type="ARBA" id="ARBA00023128"/>
    </source>
</evidence>
<evidence type="ECO:0000256" key="8">
    <source>
        <dbReference type="SAM" id="MobiDB-lite"/>
    </source>
</evidence>
<evidence type="ECO:0000256" key="2">
    <source>
        <dbReference type="ARBA" id="ARBA00007151"/>
    </source>
</evidence>
<sequence length="408" mass="44444">MGNFKIGLKLTRRINTYPPEPSTLPATASPTAAAPIRSAMAARLSIWSTCRALAIRSRPIVAPRSKPFGNVVASRRWYADEAEGVKVAPKTTRPETKSQSSPPAVPPSEQGSLEPAQQPAVRGAAEAAEAEFGSPVDALGDEALESLLYGTRVPPKDTDPGLTKAQEESLYQEGTIPTPEEAEAKFGQEVKLQEAVEHAVVENAAPALADQSLQETGLKFAPPMPLAGEGYHLKRRYHPVLEQITRLLMRDGKLSVAQRNMAMVMNFLRTSPEPTYSPKFPLLPGTPPASHLPLNPILYLTIAIDSVAPLMRIRNVAGGAGGGRALEVPVPLALRQRRRVAFMWIMDVVEKKPSKGSGRKQFPHRLAEEIIAVVEGRSAVWERRKQVHKLGTAARANLNKRTKMKSRK</sequence>
<dbReference type="AlphaFoldDB" id="A0AA39L5D2"/>
<dbReference type="InterPro" id="IPR023798">
    <property type="entry name" value="Ribosomal_uS7_dom"/>
</dbReference>
<evidence type="ECO:0000256" key="1">
    <source>
        <dbReference type="ARBA" id="ARBA00004173"/>
    </source>
</evidence>
<proteinExistence type="inferred from homology"/>
<keyword evidence="3" id="KW-0689">Ribosomal protein</keyword>
<dbReference type="SUPFAM" id="SSF47973">
    <property type="entry name" value="Ribosomal protein S7"/>
    <property type="match status" value="1"/>
</dbReference>
<evidence type="ECO:0000313" key="10">
    <source>
        <dbReference type="EMBL" id="KAK0385141.1"/>
    </source>
</evidence>
<gene>
    <name evidence="10" type="ORF">NLU13_7619</name>
</gene>
<evidence type="ECO:0000259" key="9">
    <source>
        <dbReference type="Pfam" id="PF00177"/>
    </source>
</evidence>
<dbReference type="InterPro" id="IPR047988">
    <property type="entry name" value="Ribosomal_uS7m_fungi"/>
</dbReference>
<dbReference type="Proteomes" id="UP001175261">
    <property type="component" value="Unassembled WGS sequence"/>
</dbReference>
<dbReference type="Gene3D" id="1.10.455.10">
    <property type="entry name" value="Ribosomal protein S7 domain"/>
    <property type="match status" value="1"/>
</dbReference>
<dbReference type="GO" id="GO:0005739">
    <property type="term" value="C:mitochondrion"/>
    <property type="evidence" value="ECO:0007669"/>
    <property type="project" value="UniProtKB-SubCell"/>
</dbReference>
<feature type="domain" description="Small ribosomal subunit protein uS7" evidence="9">
    <location>
        <begin position="238"/>
        <end position="395"/>
    </location>
</feature>
<dbReference type="GO" id="GO:0005840">
    <property type="term" value="C:ribosome"/>
    <property type="evidence" value="ECO:0007669"/>
    <property type="project" value="UniProtKB-KW"/>
</dbReference>
<protein>
    <recommendedName>
        <fullName evidence="7">Small ribosomal subunit protein uS7m</fullName>
    </recommendedName>
</protein>
<dbReference type="PANTHER" id="PTHR11205">
    <property type="entry name" value="RIBOSOMAL PROTEIN S7"/>
    <property type="match status" value="1"/>
</dbReference>
<dbReference type="EMBL" id="JAPDFR010000007">
    <property type="protein sequence ID" value="KAK0385141.1"/>
    <property type="molecule type" value="Genomic_DNA"/>
</dbReference>
<dbReference type="Pfam" id="PF00177">
    <property type="entry name" value="Ribosomal_S7"/>
    <property type="match status" value="1"/>
</dbReference>
<dbReference type="GO" id="GO:1990904">
    <property type="term" value="C:ribonucleoprotein complex"/>
    <property type="evidence" value="ECO:0007669"/>
    <property type="project" value="UniProtKB-KW"/>
</dbReference>
<dbReference type="CDD" id="cd14868">
    <property type="entry name" value="uS7_Mitochondria_Fungi"/>
    <property type="match status" value="1"/>
</dbReference>
<evidence type="ECO:0000313" key="11">
    <source>
        <dbReference type="Proteomes" id="UP001175261"/>
    </source>
</evidence>
<comment type="subcellular location">
    <subcellularLocation>
        <location evidence="1">Mitochondrion</location>
    </subcellularLocation>
</comment>
<keyword evidence="11" id="KW-1185">Reference proteome</keyword>